<keyword evidence="13" id="KW-1185">Reference proteome</keyword>
<evidence type="ECO:0000256" key="5">
    <source>
        <dbReference type="ARBA" id="ARBA00022454"/>
    </source>
</evidence>
<feature type="non-terminal residue" evidence="12">
    <location>
        <position position="1"/>
    </location>
</feature>
<reference evidence="12" key="1">
    <citation type="submission" date="2019-05" db="EMBL/GenBank/DDBJ databases">
        <title>Annotation for the trematode Fasciolopsis buski.</title>
        <authorList>
            <person name="Choi Y.-J."/>
        </authorList>
    </citation>
    <scope>NUCLEOTIDE SEQUENCE</scope>
    <source>
        <strain evidence="12">HT</strain>
        <tissue evidence="12">Whole worm</tissue>
    </source>
</reference>
<comment type="caution">
    <text evidence="12">The sequence shown here is derived from an EMBL/GenBank/DDBJ whole genome shotgun (WGS) entry which is preliminary data.</text>
</comment>
<dbReference type="OrthoDB" id="362021at2759"/>
<keyword evidence="10" id="KW-0131">Cell cycle</keyword>
<dbReference type="GO" id="GO:0000796">
    <property type="term" value="C:condensin complex"/>
    <property type="evidence" value="ECO:0007669"/>
    <property type="project" value="InterPro"/>
</dbReference>
<feature type="compositionally biased region" description="Acidic residues" evidence="11">
    <location>
        <begin position="42"/>
        <end position="52"/>
    </location>
</feature>
<dbReference type="Proteomes" id="UP000728185">
    <property type="component" value="Unassembled WGS sequence"/>
</dbReference>
<evidence type="ECO:0000256" key="7">
    <source>
        <dbReference type="ARBA" id="ARBA00022618"/>
    </source>
</evidence>
<evidence type="ECO:0000313" key="13">
    <source>
        <dbReference type="Proteomes" id="UP000728185"/>
    </source>
</evidence>
<keyword evidence="9" id="KW-0226">DNA condensation</keyword>
<evidence type="ECO:0000256" key="9">
    <source>
        <dbReference type="ARBA" id="ARBA00023067"/>
    </source>
</evidence>
<evidence type="ECO:0000256" key="1">
    <source>
        <dbReference type="ARBA" id="ARBA00004286"/>
    </source>
</evidence>
<dbReference type="GO" id="GO:0051301">
    <property type="term" value="P:cell division"/>
    <property type="evidence" value="ECO:0007669"/>
    <property type="project" value="UniProtKB-KW"/>
</dbReference>
<evidence type="ECO:0000256" key="10">
    <source>
        <dbReference type="ARBA" id="ARBA00023306"/>
    </source>
</evidence>
<dbReference type="GO" id="GO:0003682">
    <property type="term" value="F:chromatin binding"/>
    <property type="evidence" value="ECO:0007669"/>
    <property type="project" value="TreeGrafter"/>
</dbReference>
<evidence type="ECO:0000256" key="3">
    <source>
        <dbReference type="ARBA" id="ARBA00009471"/>
    </source>
</evidence>
<dbReference type="GO" id="GO:0005737">
    <property type="term" value="C:cytoplasm"/>
    <property type="evidence" value="ECO:0007669"/>
    <property type="project" value="UniProtKB-SubCell"/>
</dbReference>
<name>A0A8E0S349_9TREM</name>
<keyword evidence="8" id="KW-0498">Mitosis</keyword>
<dbReference type="AlphaFoldDB" id="A0A8E0S349"/>
<dbReference type="Pfam" id="PF05786">
    <property type="entry name" value="Cnd2"/>
    <property type="match status" value="1"/>
</dbReference>
<evidence type="ECO:0000313" key="12">
    <source>
        <dbReference type="EMBL" id="KAA0198045.1"/>
    </source>
</evidence>
<dbReference type="PANTHER" id="PTHR13108">
    <property type="entry name" value="CONDENSIN COMPLEX SUBUNIT 2"/>
    <property type="match status" value="1"/>
</dbReference>
<evidence type="ECO:0000256" key="6">
    <source>
        <dbReference type="ARBA" id="ARBA00022490"/>
    </source>
</evidence>
<dbReference type="EMBL" id="LUCM01001973">
    <property type="protein sequence ID" value="KAA0198045.1"/>
    <property type="molecule type" value="Genomic_DNA"/>
</dbReference>
<evidence type="ECO:0000256" key="8">
    <source>
        <dbReference type="ARBA" id="ARBA00022776"/>
    </source>
</evidence>
<keyword evidence="5" id="KW-0158">Chromosome</keyword>
<evidence type="ECO:0000256" key="11">
    <source>
        <dbReference type="SAM" id="MobiDB-lite"/>
    </source>
</evidence>
<dbReference type="PANTHER" id="PTHR13108:SF9">
    <property type="entry name" value="CONDENSIN COMPLEX SUBUNIT 2"/>
    <property type="match status" value="1"/>
</dbReference>
<dbReference type="GO" id="GO:0007076">
    <property type="term" value="P:mitotic chromosome condensation"/>
    <property type="evidence" value="ECO:0007669"/>
    <property type="project" value="InterPro"/>
</dbReference>
<evidence type="ECO:0000256" key="2">
    <source>
        <dbReference type="ARBA" id="ARBA00004496"/>
    </source>
</evidence>
<gene>
    <name evidence="12" type="ORF">FBUS_11663</name>
</gene>
<evidence type="ECO:0000256" key="4">
    <source>
        <dbReference type="ARBA" id="ARBA00016065"/>
    </source>
</evidence>
<organism evidence="12 13">
    <name type="scientific">Fasciolopsis buskii</name>
    <dbReference type="NCBI Taxonomy" id="27845"/>
    <lineage>
        <taxon>Eukaryota</taxon>
        <taxon>Metazoa</taxon>
        <taxon>Spiralia</taxon>
        <taxon>Lophotrochozoa</taxon>
        <taxon>Platyhelminthes</taxon>
        <taxon>Trematoda</taxon>
        <taxon>Digenea</taxon>
        <taxon>Plagiorchiida</taxon>
        <taxon>Echinostomata</taxon>
        <taxon>Echinostomatoidea</taxon>
        <taxon>Fasciolidae</taxon>
        <taxon>Fasciolopsis</taxon>
    </lineage>
</organism>
<comment type="subcellular location">
    <subcellularLocation>
        <location evidence="1">Chromosome</location>
    </subcellularLocation>
    <subcellularLocation>
        <location evidence="2">Cytoplasm</location>
    </subcellularLocation>
</comment>
<protein>
    <recommendedName>
        <fullName evidence="4">Condensin complex subunit 2</fullName>
    </recommendedName>
</protein>
<proteinExistence type="inferred from homology"/>
<keyword evidence="6" id="KW-0963">Cytoplasm</keyword>
<dbReference type="InterPro" id="IPR022816">
    <property type="entry name" value="Condensin_barren_su2"/>
</dbReference>
<accession>A0A8E0S349</accession>
<sequence length="243" mass="26560">IASSSLDAGAKIYAGRVDAVHQETYQVLTGLGRSDKPQPTGDQDDENPDDADSAGPIGSTNTGKDSRKKNQVHRDIIQKQLNKIRSKVLTSKADVDPLFQHQTATYDEGGTAELRLNQLSTLDEACVLILDSSTRIMRSSSQPASNTQNVAGILEFLLPLKPKNIGQLSMCSSLKDFRFTNWDKDQDCDASINLPSELQIQSPTAADDGPLDDDDDHLADCPLEDNQNDISKYHATIRFSICL</sequence>
<comment type="similarity">
    <text evidence="3">Belongs to the CND2 (condensin subunit 2) family.</text>
</comment>
<feature type="region of interest" description="Disordered" evidence="11">
    <location>
        <begin position="28"/>
        <end position="72"/>
    </location>
</feature>
<keyword evidence="7" id="KW-0132">Cell division</keyword>